<keyword evidence="5" id="KW-0220">Diaminopimelate biosynthesis</keyword>
<comment type="similarity">
    <text evidence="1">Belongs to the transferase hexapeptide repeat family.</text>
</comment>
<dbReference type="SUPFAM" id="SSF51161">
    <property type="entry name" value="Trimeric LpxA-like enzymes"/>
    <property type="match status" value="1"/>
</dbReference>
<keyword evidence="6" id="KW-0457">Lysine biosynthesis</keyword>
<dbReference type="Gene3D" id="2.160.10.10">
    <property type="entry name" value="Hexapeptide repeat proteins"/>
    <property type="match status" value="1"/>
</dbReference>
<accession>A0ABY8RC80</accession>
<keyword evidence="7" id="KW-0012">Acyltransferase</keyword>
<dbReference type="NCBIfam" id="TIGR03570">
    <property type="entry name" value="NeuD_NnaD"/>
    <property type="match status" value="1"/>
</dbReference>
<dbReference type="InterPro" id="IPR011004">
    <property type="entry name" value="Trimer_LpxA-like_sf"/>
</dbReference>
<proteinExistence type="inferred from homology"/>
<keyword evidence="3" id="KW-0808">Transferase</keyword>
<evidence type="ECO:0000313" key="10">
    <source>
        <dbReference type="Proteomes" id="UP001241656"/>
    </source>
</evidence>
<dbReference type="Proteomes" id="UP001241656">
    <property type="component" value="Chromosome"/>
</dbReference>
<evidence type="ECO:0000256" key="4">
    <source>
        <dbReference type="ARBA" id="ARBA00022737"/>
    </source>
</evidence>
<dbReference type="PANTHER" id="PTHR43300:SF10">
    <property type="entry name" value="2,3,4,5-TETRAHYDROPYRIDINE-2,6-DICARBOXYLATE N-ACETYLTRANSFERASE"/>
    <property type="match status" value="1"/>
</dbReference>
<keyword evidence="10" id="KW-1185">Reference proteome</keyword>
<dbReference type="InterPro" id="IPR001451">
    <property type="entry name" value="Hexapep"/>
</dbReference>
<dbReference type="Pfam" id="PF17836">
    <property type="entry name" value="PglD_N"/>
    <property type="match status" value="1"/>
</dbReference>
<sequence length="212" mass="22831">MIIIGVKGFAKEVLEILHQNNQLEGVAFYDDVNHDLPDVLYNQFPILKNEKQVKEHFQNSGNDFTIGIGGPLLRKKMLEKFEAFGGKLKSTVSKFSDIGSYGVQIGEGSNILSGAIVSNSVYIGNANMIYYNAIITHDVITGDYVEISPGAKLLGRCSVGDFSSIGSNAVILPNVKVGRNVIVGAGAVVTKDLPDHCVAVGIPAKIIRMNHD</sequence>
<reference evidence="9 10" key="1">
    <citation type="submission" date="2023-05" db="EMBL/GenBank/DDBJ databases">
        <title>Genomic insight into Chryseobacterium sp. wdc7 isolated forest soil (Gotjawal).</title>
        <authorList>
            <person name="Park S.-J."/>
        </authorList>
    </citation>
    <scope>NUCLEOTIDE SEQUENCE [LARGE SCALE GENOMIC DNA]</scope>
    <source>
        <strain evidence="10">wdc7</strain>
    </source>
</reference>
<evidence type="ECO:0000256" key="1">
    <source>
        <dbReference type="ARBA" id="ARBA00007274"/>
    </source>
</evidence>
<name>A0ABY8RC80_9FLAO</name>
<evidence type="ECO:0000256" key="6">
    <source>
        <dbReference type="ARBA" id="ARBA00023154"/>
    </source>
</evidence>
<dbReference type="InterPro" id="IPR050179">
    <property type="entry name" value="Trans_hexapeptide_repeat"/>
</dbReference>
<dbReference type="CDD" id="cd03360">
    <property type="entry name" value="LbH_AT_putative"/>
    <property type="match status" value="1"/>
</dbReference>
<dbReference type="InterPro" id="IPR041561">
    <property type="entry name" value="PglD_N"/>
</dbReference>
<gene>
    <name evidence="9" type="ORF">QGN23_13520</name>
</gene>
<keyword evidence="4" id="KW-0677">Repeat</keyword>
<dbReference type="Pfam" id="PF00132">
    <property type="entry name" value="Hexapep"/>
    <property type="match status" value="1"/>
</dbReference>
<evidence type="ECO:0000256" key="3">
    <source>
        <dbReference type="ARBA" id="ARBA00022679"/>
    </source>
</evidence>
<keyword evidence="2" id="KW-0028">Amino-acid biosynthesis</keyword>
<protein>
    <submittedName>
        <fullName evidence="9">Acetyltransferase</fullName>
    </submittedName>
</protein>
<dbReference type="EMBL" id="CP124855">
    <property type="protein sequence ID" value="WHF51426.1"/>
    <property type="molecule type" value="Genomic_DNA"/>
</dbReference>
<dbReference type="RefSeq" id="WP_282904769.1">
    <property type="nucleotide sequence ID" value="NZ_CP124855.1"/>
</dbReference>
<feature type="domain" description="PglD N-terminal" evidence="8">
    <location>
        <begin position="2"/>
        <end position="81"/>
    </location>
</feature>
<dbReference type="PANTHER" id="PTHR43300">
    <property type="entry name" value="ACETYLTRANSFERASE"/>
    <property type="match status" value="1"/>
</dbReference>
<evidence type="ECO:0000313" key="9">
    <source>
        <dbReference type="EMBL" id="WHF51426.1"/>
    </source>
</evidence>
<organism evidence="9 10">
    <name type="scientific">Chryseobacterium gotjawalense</name>
    <dbReference type="NCBI Taxonomy" id="3042315"/>
    <lineage>
        <taxon>Bacteria</taxon>
        <taxon>Pseudomonadati</taxon>
        <taxon>Bacteroidota</taxon>
        <taxon>Flavobacteriia</taxon>
        <taxon>Flavobacteriales</taxon>
        <taxon>Weeksellaceae</taxon>
        <taxon>Chryseobacterium group</taxon>
        <taxon>Chryseobacterium</taxon>
    </lineage>
</organism>
<evidence type="ECO:0000256" key="2">
    <source>
        <dbReference type="ARBA" id="ARBA00022605"/>
    </source>
</evidence>
<dbReference type="Gene3D" id="3.40.50.20">
    <property type="match status" value="1"/>
</dbReference>
<dbReference type="PROSITE" id="PS00101">
    <property type="entry name" value="HEXAPEP_TRANSFERASES"/>
    <property type="match status" value="1"/>
</dbReference>
<evidence type="ECO:0000259" key="8">
    <source>
        <dbReference type="Pfam" id="PF17836"/>
    </source>
</evidence>
<dbReference type="InterPro" id="IPR020019">
    <property type="entry name" value="AcTrfase_PglD-like"/>
</dbReference>
<dbReference type="InterPro" id="IPR018357">
    <property type="entry name" value="Hexapep_transf_CS"/>
</dbReference>
<evidence type="ECO:0000256" key="7">
    <source>
        <dbReference type="ARBA" id="ARBA00023315"/>
    </source>
</evidence>
<evidence type="ECO:0000256" key="5">
    <source>
        <dbReference type="ARBA" id="ARBA00022915"/>
    </source>
</evidence>